<dbReference type="EMBL" id="CACRXK020009236">
    <property type="protein sequence ID" value="CAB4016728.1"/>
    <property type="molecule type" value="Genomic_DNA"/>
</dbReference>
<comment type="caution">
    <text evidence="1">The sequence shown here is derived from an EMBL/GenBank/DDBJ whole genome shotgun (WGS) entry which is preliminary data.</text>
</comment>
<reference evidence="1" key="1">
    <citation type="submission" date="2020-04" db="EMBL/GenBank/DDBJ databases">
        <authorList>
            <person name="Alioto T."/>
            <person name="Alioto T."/>
            <person name="Gomez Garrido J."/>
        </authorList>
    </citation>
    <scope>NUCLEOTIDE SEQUENCE</scope>
    <source>
        <strain evidence="1">A484AB</strain>
    </source>
</reference>
<dbReference type="AlphaFoldDB" id="A0A7D9IZ13"/>
<name>A0A7D9IZ13_PARCT</name>
<dbReference type="Gene3D" id="1.25.40.20">
    <property type="entry name" value="Ankyrin repeat-containing domain"/>
    <property type="match status" value="1"/>
</dbReference>
<accession>A0A7D9IZ13</accession>
<dbReference type="Proteomes" id="UP001152795">
    <property type="component" value="Unassembled WGS sequence"/>
</dbReference>
<dbReference type="SUPFAM" id="SSF48403">
    <property type="entry name" value="Ankyrin repeat"/>
    <property type="match status" value="1"/>
</dbReference>
<proteinExistence type="predicted"/>
<gene>
    <name evidence="1" type="ORF">PACLA_8A064479</name>
</gene>
<keyword evidence="2" id="KW-1185">Reference proteome</keyword>
<organism evidence="1 2">
    <name type="scientific">Paramuricea clavata</name>
    <name type="common">Red gorgonian</name>
    <name type="synonym">Violescent sea-whip</name>
    <dbReference type="NCBI Taxonomy" id="317549"/>
    <lineage>
        <taxon>Eukaryota</taxon>
        <taxon>Metazoa</taxon>
        <taxon>Cnidaria</taxon>
        <taxon>Anthozoa</taxon>
        <taxon>Octocorallia</taxon>
        <taxon>Malacalcyonacea</taxon>
        <taxon>Plexauridae</taxon>
        <taxon>Paramuricea</taxon>
    </lineage>
</organism>
<dbReference type="InterPro" id="IPR036770">
    <property type="entry name" value="Ankyrin_rpt-contain_sf"/>
</dbReference>
<sequence length="152" mass="17251">MRVKRLAVFCELIGYGAKFNLDEIDGKAVLFHGAKNNLGAVLAHLFLSGLDLNVTDDVGRTAVFYCDKDFLRAADEVSINARDLYGRIPLFYAFQRATIQQELGILLRKEQTFTIFNETNVLKALAFAREQCFITNVNYLCYFACHQVPGKW</sequence>
<evidence type="ECO:0000313" key="1">
    <source>
        <dbReference type="EMBL" id="CAB4016728.1"/>
    </source>
</evidence>
<protein>
    <submittedName>
        <fullName evidence="1">Uncharacterized protein</fullName>
    </submittedName>
</protein>
<evidence type="ECO:0000313" key="2">
    <source>
        <dbReference type="Proteomes" id="UP001152795"/>
    </source>
</evidence>